<organism evidence="2 3">
    <name type="scientific">Zingiber officinale</name>
    <name type="common">Ginger</name>
    <name type="synonym">Amomum zingiber</name>
    <dbReference type="NCBI Taxonomy" id="94328"/>
    <lineage>
        <taxon>Eukaryota</taxon>
        <taxon>Viridiplantae</taxon>
        <taxon>Streptophyta</taxon>
        <taxon>Embryophyta</taxon>
        <taxon>Tracheophyta</taxon>
        <taxon>Spermatophyta</taxon>
        <taxon>Magnoliopsida</taxon>
        <taxon>Liliopsida</taxon>
        <taxon>Zingiberales</taxon>
        <taxon>Zingiberaceae</taxon>
        <taxon>Zingiber</taxon>
    </lineage>
</organism>
<evidence type="ECO:0000313" key="2">
    <source>
        <dbReference type="EMBL" id="KAG6523744.1"/>
    </source>
</evidence>
<dbReference type="Pfam" id="PF14372">
    <property type="entry name" value="hAT-like_RNase-H"/>
    <property type="match status" value="1"/>
</dbReference>
<dbReference type="GO" id="GO:0003677">
    <property type="term" value="F:DNA binding"/>
    <property type="evidence" value="ECO:0007669"/>
    <property type="project" value="InterPro"/>
</dbReference>
<dbReference type="AlphaFoldDB" id="A0A8J5HS50"/>
<dbReference type="PANTHER" id="PTHR23272">
    <property type="entry name" value="BED FINGER-RELATED"/>
    <property type="match status" value="1"/>
</dbReference>
<accession>A0A8J5HS50</accession>
<dbReference type="PANTHER" id="PTHR23272:SF167">
    <property type="entry name" value="ZINC FINGER BED DOMAIN-CONTAINING PROTEIN RICESLEEPER 2-LIKE"/>
    <property type="match status" value="1"/>
</dbReference>
<keyword evidence="3" id="KW-1185">Reference proteome</keyword>
<evidence type="ECO:0000313" key="3">
    <source>
        <dbReference type="Proteomes" id="UP000734854"/>
    </source>
</evidence>
<dbReference type="EMBL" id="JACMSC010000004">
    <property type="protein sequence ID" value="KAG6523744.1"/>
    <property type="molecule type" value="Genomic_DNA"/>
</dbReference>
<dbReference type="Proteomes" id="UP000734854">
    <property type="component" value="Unassembled WGS sequence"/>
</dbReference>
<protein>
    <recommendedName>
        <fullName evidence="1">hAT-like transposase RNase-H fold domain-containing protein</fullName>
    </recommendedName>
</protein>
<dbReference type="InterPro" id="IPR025525">
    <property type="entry name" value="hAT-like_transposase_RNase-H"/>
</dbReference>
<gene>
    <name evidence="2" type="ORF">ZIOFF_013626</name>
</gene>
<sequence length="136" mass="15771">MKLHEESSSQDLYMKKIADQMFVKFNKYWSEFNVLFAITVIFDPRYKFQFVEFSYGKLYGYGSQELMKVRGILDKYHSSMSPQVVEALICRRDWLFGENDISPVKLEDVSQNIMALDLNKGEAKSSLMEGANLNIG</sequence>
<evidence type="ECO:0000259" key="1">
    <source>
        <dbReference type="Pfam" id="PF14372"/>
    </source>
</evidence>
<feature type="domain" description="hAT-like transposase RNase-H fold" evidence="1">
    <location>
        <begin position="2"/>
        <end position="74"/>
    </location>
</feature>
<proteinExistence type="predicted"/>
<name>A0A8J5HS50_ZINOF</name>
<comment type="caution">
    <text evidence="2">The sequence shown here is derived from an EMBL/GenBank/DDBJ whole genome shotgun (WGS) entry which is preliminary data.</text>
</comment>
<reference evidence="2 3" key="1">
    <citation type="submission" date="2020-08" db="EMBL/GenBank/DDBJ databases">
        <title>Plant Genome Project.</title>
        <authorList>
            <person name="Zhang R.-G."/>
        </authorList>
    </citation>
    <scope>NUCLEOTIDE SEQUENCE [LARGE SCALE GENOMIC DNA]</scope>
    <source>
        <tissue evidence="2">Rhizome</tissue>
    </source>
</reference>